<name>A0A075SR34_STRSU</name>
<dbReference type="Pfam" id="PF18813">
    <property type="entry name" value="PBECR4"/>
    <property type="match status" value="1"/>
</dbReference>
<dbReference type="HOGENOM" id="CLU_118498_0_0_9"/>
<protein>
    <recommendedName>
        <fullName evidence="1">Phage-Barnase-EndoU-ColicinE5/D-RelE like nuclease 4 domain-containing protein</fullName>
    </recommendedName>
</protein>
<gene>
    <name evidence="2" type="ORF">ID09_05535</name>
</gene>
<evidence type="ECO:0000313" key="2">
    <source>
        <dbReference type="EMBL" id="AIG43515.1"/>
    </source>
</evidence>
<dbReference type="Proteomes" id="UP000028185">
    <property type="component" value="Chromosome"/>
</dbReference>
<dbReference type="RefSeq" id="WP_024381595.1">
    <property type="nucleotide sequence ID" value="NZ_ALLE01000030.1"/>
</dbReference>
<evidence type="ECO:0000313" key="3">
    <source>
        <dbReference type="Proteomes" id="UP000028185"/>
    </source>
</evidence>
<evidence type="ECO:0000259" key="1">
    <source>
        <dbReference type="Pfam" id="PF18813"/>
    </source>
</evidence>
<organism evidence="2 3">
    <name type="scientific">Streptococcus suis 6407</name>
    <dbReference type="NCBI Taxonomy" id="1214179"/>
    <lineage>
        <taxon>Bacteria</taxon>
        <taxon>Bacillati</taxon>
        <taxon>Bacillota</taxon>
        <taxon>Bacilli</taxon>
        <taxon>Lactobacillales</taxon>
        <taxon>Streptococcaceae</taxon>
        <taxon>Streptococcus</taxon>
    </lineage>
</organism>
<dbReference type="EMBL" id="CP008921">
    <property type="protein sequence ID" value="AIG43515.1"/>
    <property type="molecule type" value="Genomic_DNA"/>
</dbReference>
<proteinExistence type="predicted"/>
<feature type="domain" description="Phage-Barnase-EndoU-ColicinE5/D-RelE like nuclease 4" evidence="1">
    <location>
        <begin position="7"/>
        <end position="192"/>
    </location>
</feature>
<accession>A0A075SR34</accession>
<sequence>MNGDLLKLAAKNFEPLLNKKITIELGRKGQKTVLDILFSKDHFFHLAGLHKLNDIHFSHKKSSLVFDDILDDRINSDLLESSLYYDKKGVRSRLEILSYLYAGFTKPNLVVRKAKNFPIKGSKLRWSYLVEFYIDDIRLGEFFIDNYRSGHSNEFIGVSIFEKSEKDYTVNQTKFTILSVYETDTVSGNVEVLFTRM</sequence>
<dbReference type="AlphaFoldDB" id="A0A075SR34"/>
<reference evidence="2 3" key="1">
    <citation type="journal article" date="2014" name="Genome Announc.">
        <title>Whole-Genome Sequence of Streptococcus suis Serotype 4 Reference Strain 6407.</title>
        <authorList>
            <person name="Wang K."/>
            <person name="Chen J."/>
            <person name="Yao H."/>
            <person name="Lu C."/>
        </authorList>
    </citation>
    <scope>NUCLEOTIDE SEQUENCE [LARGE SCALE GENOMIC DNA]</scope>
    <source>
        <strain evidence="2">6407</strain>
    </source>
</reference>
<dbReference type="InterPro" id="IPR041420">
    <property type="entry name" value="PBECR4"/>
</dbReference>
<dbReference type="PATRIC" id="fig|1214179.4.peg.1072"/>